<keyword evidence="6" id="KW-1185">Reference proteome</keyword>
<proteinExistence type="predicted"/>
<keyword evidence="2" id="KW-0238">DNA-binding</keyword>
<dbReference type="Proteomes" id="UP000294692">
    <property type="component" value="Unassembled WGS sequence"/>
</dbReference>
<dbReference type="Pfam" id="PF00392">
    <property type="entry name" value="GntR"/>
    <property type="match status" value="1"/>
</dbReference>
<evidence type="ECO:0000256" key="2">
    <source>
        <dbReference type="ARBA" id="ARBA00023125"/>
    </source>
</evidence>
<dbReference type="AlphaFoldDB" id="A0A4R3V6U2"/>
<evidence type="ECO:0000313" key="5">
    <source>
        <dbReference type="EMBL" id="TCU99143.1"/>
    </source>
</evidence>
<dbReference type="EMBL" id="SMBX01000004">
    <property type="protein sequence ID" value="TCU99143.1"/>
    <property type="molecule type" value="Genomic_DNA"/>
</dbReference>
<evidence type="ECO:0000256" key="1">
    <source>
        <dbReference type="ARBA" id="ARBA00023015"/>
    </source>
</evidence>
<keyword evidence="1" id="KW-0805">Transcription regulation</keyword>
<feature type="domain" description="HTH gntR-type" evidence="4">
    <location>
        <begin position="12"/>
        <end position="79"/>
    </location>
</feature>
<dbReference type="GO" id="GO:0003677">
    <property type="term" value="F:DNA binding"/>
    <property type="evidence" value="ECO:0007669"/>
    <property type="project" value="UniProtKB-KW"/>
</dbReference>
<accession>A0A4R3V6U2</accession>
<dbReference type="GO" id="GO:0003700">
    <property type="term" value="F:DNA-binding transcription factor activity"/>
    <property type="evidence" value="ECO:0007669"/>
    <property type="project" value="InterPro"/>
</dbReference>
<dbReference type="CDD" id="cd07377">
    <property type="entry name" value="WHTH_GntR"/>
    <property type="match status" value="1"/>
</dbReference>
<dbReference type="SMART" id="SM00895">
    <property type="entry name" value="FCD"/>
    <property type="match status" value="1"/>
</dbReference>
<dbReference type="Pfam" id="PF07729">
    <property type="entry name" value="FCD"/>
    <property type="match status" value="1"/>
</dbReference>
<evidence type="ECO:0000256" key="3">
    <source>
        <dbReference type="ARBA" id="ARBA00023163"/>
    </source>
</evidence>
<evidence type="ECO:0000313" key="6">
    <source>
        <dbReference type="Proteomes" id="UP000294692"/>
    </source>
</evidence>
<dbReference type="RefSeq" id="WP_132476692.1">
    <property type="nucleotide sequence ID" value="NZ_JBEBWM010000004.1"/>
</dbReference>
<dbReference type="PANTHER" id="PTHR43537">
    <property type="entry name" value="TRANSCRIPTIONAL REGULATOR, GNTR FAMILY"/>
    <property type="match status" value="1"/>
</dbReference>
<dbReference type="PANTHER" id="PTHR43537:SF41">
    <property type="entry name" value="TRANSCRIPTIONAL REGULATORY PROTEIN"/>
    <property type="match status" value="1"/>
</dbReference>
<dbReference type="OrthoDB" id="9799812at2"/>
<dbReference type="Gene3D" id="1.20.120.530">
    <property type="entry name" value="GntR ligand-binding domain-like"/>
    <property type="match status" value="1"/>
</dbReference>
<dbReference type="PRINTS" id="PR00035">
    <property type="entry name" value="HTHGNTR"/>
</dbReference>
<name>A0A4R3V6U2_9BURK</name>
<evidence type="ECO:0000259" key="4">
    <source>
        <dbReference type="PROSITE" id="PS50949"/>
    </source>
</evidence>
<protein>
    <submittedName>
        <fullName evidence="5">GntR family transcriptional regulator</fullName>
    </submittedName>
</protein>
<sequence>MQKQPTSIIRRQNIAAAVTDAIRERILNGDYPKGSLLRQEVLAETFGVSRMPIREALRNLEAEGLIIMQVSRSALVTDCSIDEIDEVFRLRTVLEVELLRYAMPHMTSASLARSEALAEQLTQSYENNDIKQWGALNTEFHLSLYQPAGKDLWLGMIQKLNNQVDRYIRLQLVLDHDIRQASEEHQELCRLCRAGDIEAAVRLLTHHIDATRDKLLRNLREKQGQAASS</sequence>
<gene>
    <name evidence="5" type="ORF">EV686_104242</name>
</gene>
<reference evidence="5 6" key="1">
    <citation type="submission" date="2019-03" db="EMBL/GenBank/DDBJ databases">
        <title>Genomic Encyclopedia of Type Strains, Phase IV (KMG-IV): sequencing the most valuable type-strain genomes for metagenomic binning, comparative biology and taxonomic classification.</title>
        <authorList>
            <person name="Goeker M."/>
        </authorList>
    </citation>
    <scope>NUCLEOTIDE SEQUENCE [LARGE SCALE GENOMIC DNA]</scope>
    <source>
        <strain evidence="5 6">DSM 100048</strain>
    </source>
</reference>
<keyword evidence="3" id="KW-0804">Transcription</keyword>
<dbReference type="InterPro" id="IPR036388">
    <property type="entry name" value="WH-like_DNA-bd_sf"/>
</dbReference>
<comment type="caution">
    <text evidence="5">The sequence shown here is derived from an EMBL/GenBank/DDBJ whole genome shotgun (WGS) entry which is preliminary data.</text>
</comment>
<dbReference type="InterPro" id="IPR036390">
    <property type="entry name" value="WH_DNA-bd_sf"/>
</dbReference>
<dbReference type="SUPFAM" id="SSF46785">
    <property type="entry name" value="Winged helix' DNA-binding domain"/>
    <property type="match status" value="1"/>
</dbReference>
<dbReference type="SMART" id="SM00345">
    <property type="entry name" value="HTH_GNTR"/>
    <property type="match status" value="1"/>
</dbReference>
<dbReference type="PROSITE" id="PS50949">
    <property type="entry name" value="HTH_GNTR"/>
    <property type="match status" value="1"/>
</dbReference>
<dbReference type="SUPFAM" id="SSF48008">
    <property type="entry name" value="GntR ligand-binding domain-like"/>
    <property type="match status" value="1"/>
</dbReference>
<organism evidence="5 6">
    <name type="scientific">Paracandidimonas soli</name>
    <dbReference type="NCBI Taxonomy" id="1917182"/>
    <lineage>
        <taxon>Bacteria</taxon>
        <taxon>Pseudomonadati</taxon>
        <taxon>Pseudomonadota</taxon>
        <taxon>Betaproteobacteria</taxon>
        <taxon>Burkholderiales</taxon>
        <taxon>Alcaligenaceae</taxon>
        <taxon>Paracandidimonas</taxon>
    </lineage>
</organism>
<dbReference type="InterPro" id="IPR008920">
    <property type="entry name" value="TF_FadR/GntR_C"/>
</dbReference>
<dbReference type="InterPro" id="IPR011711">
    <property type="entry name" value="GntR_C"/>
</dbReference>
<dbReference type="Gene3D" id="1.10.10.10">
    <property type="entry name" value="Winged helix-like DNA-binding domain superfamily/Winged helix DNA-binding domain"/>
    <property type="match status" value="1"/>
</dbReference>
<dbReference type="InterPro" id="IPR000524">
    <property type="entry name" value="Tscrpt_reg_HTH_GntR"/>
</dbReference>